<sequence>MEKYHLEVMQNMAGLKSRQVKIIKTCIHPWNPDTNDKTQLVNNHLKMVICQSISACEPATYAKPSSDDELHASKSVCPTSSGYPGVNLLSKTGVPVKRLTCYEFYRKLKEEDKKRKGGKKDT</sequence>
<evidence type="ECO:0000313" key="2">
    <source>
        <dbReference type="Proteomes" id="UP001634394"/>
    </source>
</evidence>
<keyword evidence="2" id="KW-1185">Reference proteome</keyword>
<comment type="caution">
    <text evidence="1">The sequence shown here is derived from an EMBL/GenBank/DDBJ whole genome shotgun (WGS) entry which is preliminary data.</text>
</comment>
<accession>A0ABD3WIH4</accession>
<dbReference type="Proteomes" id="UP001634394">
    <property type="component" value="Unassembled WGS sequence"/>
</dbReference>
<protein>
    <submittedName>
        <fullName evidence="1">Uncharacterized protein</fullName>
    </submittedName>
</protein>
<gene>
    <name evidence="1" type="ORF">ACJMK2_036869</name>
</gene>
<reference evidence="1 2" key="1">
    <citation type="submission" date="2024-11" db="EMBL/GenBank/DDBJ databases">
        <title>Chromosome-level genome assembly of the freshwater bivalve Anodonta woodiana.</title>
        <authorList>
            <person name="Chen X."/>
        </authorList>
    </citation>
    <scope>NUCLEOTIDE SEQUENCE [LARGE SCALE GENOMIC DNA]</scope>
    <source>
        <strain evidence="1">MN2024</strain>
        <tissue evidence="1">Gills</tissue>
    </source>
</reference>
<proteinExistence type="predicted"/>
<dbReference type="EMBL" id="JBJQND010000006">
    <property type="protein sequence ID" value="KAL3873784.1"/>
    <property type="molecule type" value="Genomic_DNA"/>
</dbReference>
<dbReference type="AlphaFoldDB" id="A0ABD3WIH4"/>
<name>A0ABD3WIH4_SINWO</name>
<evidence type="ECO:0000313" key="1">
    <source>
        <dbReference type="EMBL" id="KAL3873784.1"/>
    </source>
</evidence>
<organism evidence="1 2">
    <name type="scientific">Sinanodonta woodiana</name>
    <name type="common">Chinese pond mussel</name>
    <name type="synonym">Anodonta woodiana</name>
    <dbReference type="NCBI Taxonomy" id="1069815"/>
    <lineage>
        <taxon>Eukaryota</taxon>
        <taxon>Metazoa</taxon>
        <taxon>Spiralia</taxon>
        <taxon>Lophotrochozoa</taxon>
        <taxon>Mollusca</taxon>
        <taxon>Bivalvia</taxon>
        <taxon>Autobranchia</taxon>
        <taxon>Heteroconchia</taxon>
        <taxon>Palaeoheterodonta</taxon>
        <taxon>Unionida</taxon>
        <taxon>Unionoidea</taxon>
        <taxon>Unionidae</taxon>
        <taxon>Unioninae</taxon>
        <taxon>Sinanodonta</taxon>
    </lineage>
</organism>